<keyword evidence="1" id="KW-0812">Transmembrane</keyword>
<feature type="signal peptide" evidence="2">
    <location>
        <begin position="1"/>
        <end position="22"/>
    </location>
</feature>
<sequence>MLSFPIVVILLFLGVATEMGECLQCYECSTRIDFGIHDVCSSGKKGYLRRVECFGPSVCATYTLTTEKPGYPMSTIVNRGCQAIRYGATCEDIFNDLRRRGSVFPGHHECSTCSTDLCNSTIIFRISNMLMIITALICIKSFIMYNI</sequence>
<feature type="chain" id="PRO_5044761872" description="Protein sleepless" evidence="2">
    <location>
        <begin position="23"/>
        <end position="147"/>
    </location>
</feature>
<reference evidence="3 4" key="1">
    <citation type="journal article" date="2021" name="BMC Biol.">
        <title>Horizontally acquired antibacterial genes associated with adaptive radiation of ladybird beetles.</title>
        <authorList>
            <person name="Li H.S."/>
            <person name="Tang X.F."/>
            <person name="Huang Y.H."/>
            <person name="Xu Z.Y."/>
            <person name="Chen M.L."/>
            <person name="Du X.Y."/>
            <person name="Qiu B.Y."/>
            <person name="Chen P.T."/>
            <person name="Zhang W."/>
            <person name="Slipinski A."/>
            <person name="Escalona H.E."/>
            <person name="Waterhouse R.M."/>
            <person name="Zwick A."/>
            <person name="Pang H."/>
        </authorList>
    </citation>
    <scope>NUCLEOTIDE SEQUENCE [LARGE SCALE GENOMIC DNA]</scope>
    <source>
        <strain evidence="3">SYSU2018</strain>
    </source>
</reference>
<keyword evidence="4" id="KW-1185">Reference proteome</keyword>
<keyword evidence="1" id="KW-0472">Membrane</keyword>
<evidence type="ECO:0000313" key="3">
    <source>
        <dbReference type="EMBL" id="KAL3274146.1"/>
    </source>
</evidence>
<dbReference type="Proteomes" id="UP001516400">
    <property type="component" value="Unassembled WGS sequence"/>
</dbReference>
<evidence type="ECO:0000256" key="1">
    <source>
        <dbReference type="SAM" id="Phobius"/>
    </source>
</evidence>
<evidence type="ECO:0000313" key="4">
    <source>
        <dbReference type="Proteomes" id="UP001516400"/>
    </source>
</evidence>
<comment type="caution">
    <text evidence="3">The sequence shown here is derived from an EMBL/GenBank/DDBJ whole genome shotgun (WGS) entry which is preliminary data.</text>
</comment>
<dbReference type="EMBL" id="JABFTP020000062">
    <property type="protein sequence ID" value="KAL3274146.1"/>
    <property type="molecule type" value="Genomic_DNA"/>
</dbReference>
<keyword evidence="1" id="KW-1133">Transmembrane helix</keyword>
<accession>A0ABD2N5Z9</accession>
<evidence type="ECO:0008006" key="5">
    <source>
        <dbReference type="Google" id="ProtNLM"/>
    </source>
</evidence>
<evidence type="ECO:0000256" key="2">
    <source>
        <dbReference type="SAM" id="SignalP"/>
    </source>
</evidence>
<protein>
    <recommendedName>
        <fullName evidence="5">Protein sleepless</fullName>
    </recommendedName>
</protein>
<keyword evidence="2" id="KW-0732">Signal</keyword>
<gene>
    <name evidence="3" type="ORF">HHI36_015560</name>
</gene>
<dbReference type="AlphaFoldDB" id="A0ABD2N5Z9"/>
<name>A0ABD2N5Z9_9CUCU</name>
<organism evidence="3 4">
    <name type="scientific">Cryptolaemus montrouzieri</name>
    <dbReference type="NCBI Taxonomy" id="559131"/>
    <lineage>
        <taxon>Eukaryota</taxon>
        <taxon>Metazoa</taxon>
        <taxon>Ecdysozoa</taxon>
        <taxon>Arthropoda</taxon>
        <taxon>Hexapoda</taxon>
        <taxon>Insecta</taxon>
        <taxon>Pterygota</taxon>
        <taxon>Neoptera</taxon>
        <taxon>Endopterygota</taxon>
        <taxon>Coleoptera</taxon>
        <taxon>Polyphaga</taxon>
        <taxon>Cucujiformia</taxon>
        <taxon>Coccinelloidea</taxon>
        <taxon>Coccinellidae</taxon>
        <taxon>Scymninae</taxon>
        <taxon>Scymnini</taxon>
        <taxon>Cryptolaemus</taxon>
    </lineage>
</organism>
<proteinExistence type="predicted"/>
<feature type="transmembrane region" description="Helical" evidence="1">
    <location>
        <begin position="122"/>
        <end position="143"/>
    </location>
</feature>